<feature type="region of interest" description="Disordered" evidence="1">
    <location>
        <begin position="32"/>
        <end position="52"/>
    </location>
</feature>
<name>A0A3N4IIS3_ASCIM</name>
<evidence type="ECO:0000313" key="3">
    <source>
        <dbReference type="Proteomes" id="UP000275078"/>
    </source>
</evidence>
<feature type="non-terminal residue" evidence="2">
    <location>
        <position position="1"/>
    </location>
</feature>
<keyword evidence="3" id="KW-1185">Reference proteome</keyword>
<evidence type="ECO:0000256" key="1">
    <source>
        <dbReference type="SAM" id="MobiDB-lite"/>
    </source>
</evidence>
<reference evidence="2 3" key="1">
    <citation type="journal article" date="2018" name="Nat. Ecol. Evol.">
        <title>Pezizomycetes genomes reveal the molecular basis of ectomycorrhizal truffle lifestyle.</title>
        <authorList>
            <person name="Murat C."/>
            <person name="Payen T."/>
            <person name="Noel B."/>
            <person name="Kuo A."/>
            <person name="Morin E."/>
            <person name="Chen J."/>
            <person name="Kohler A."/>
            <person name="Krizsan K."/>
            <person name="Balestrini R."/>
            <person name="Da Silva C."/>
            <person name="Montanini B."/>
            <person name="Hainaut M."/>
            <person name="Levati E."/>
            <person name="Barry K.W."/>
            <person name="Belfiori B."/>
            <person name="Cichocki N."/>
            <person name="Clum A."/>
            <person name="Dockter R.B."/>
            <person name="Fauchery L."/>
            <person name="Guy J."/>
            <person name="Iotti M."/>
            <person name="Le Tacon F."/>
            <person name="Lindquist E.A."/>
            <person name="Lipzen A."/>
            <person name="Malagnac F."/>
            <person name="Mello A."/>
            <person name="Molinier V."/>
            <person name="Miyauchi S."/>
            <person name="Poulain J."/>
            <person name="Riccioni C."/>
            <person name="Rubini A."/>
            <person name="Sitrit Y."/>
            <person name="Splivallo R."/>
            <person name="Traeger S."/>
            <person name="Wang M."/>
            <person name="Zifcakova L."/>
            <person name="Wipf D."/>
            <person name="Zambonelli A."/>
            <person name="Paolocci F."/>
            <person name="Nowrousian M."/>
            <person name="Ottonello S."/>
            <person name="Baldrian P."/>
            <person name="Spatafora J.W."/>
            <person name="Henrissat B."/>
            <person name="Nagy L.G."/>
            <person name="Aury J.M."/>
            <person name="Wincker P."/>
            <person name="Grigoriev I.V."/>
            <person name="Bonfante P."/>
            <person name="Martin F.M."/>
        </authorList>
    </citation>
    <scope>NUCLEOTIDE SEQUENCE [LARGE SCALE GENOMIC DNA]</scope>
    <source>
        <strain evidence="2 3">RN42</strain>
    </source>
</reference>
<gene>
    <name evidence="2" type="ORF">BJ508DRAFT_47451</name>
</gene>
<feature type="region of interest" description="Disordered" evidence="1">
    <location>
        <begin position="74"/>
        <end position="137"/>
    </location>
</feature>
<feature type="compositionally biased region" description="Pro residues" evidence="1">
    <location>
        <begin position="77"/>
        <end position="86"/>
    </location>
</feature>
<protein>
    <submittedName>
        <fullName evidence="2">Uncharacterized protein</fullName>
    </submittedName>
</protein>
<sequence>YKRATVLPQSDLTILHRFQLISTFNNNNQQFNLLNHPTNSSKCSSPPFSPPSSSLSLPEQLFLKLPALHLASRSLPTPAPASPQLPPVFNRPSKSASQPTSSHTPRHSDPPRSPAPEATSSSVPSTPRIPACGVPAGAAEPVSMDPMTIWRFQMPSASSVSQIPSALPSIDHSRWLLRERMGWSM</sequence>
<evidence type="ECO:0000313" key="2">
    <source>
        <dbReference type="EMBL" id="RPA84050.1"/>
    </source>
</evidence>
<accession>A0A3N4IIS3</accession>
<dbReference type="EMBL" id="ML119661">
    <property type="protein sequence ID" value="RPA84050.1"/>
    <property type="molecule type" value="Genomic_DNA"/>
</dbReference>
<dbReference type="AlphaFoldDB" id="A0A3N4IIS3"/>
<feature type="compositionally biased region" description="Polar residues" evidence="1">
    <location>
        <begin position="92"/>
        <end position="103"/>
    </location>
</feature>
<dbReference type="Proteomes" id="UP000275078">
    <property type="component" value="Unassembled WGS sequence"/>
</dbReference>
<proteinExistence type="predicted"/>
<organism evidence="2 3">
    <name type="scientific">Ascobolus immersus RN42</name>
    <dbReference type="NCBI Taxonomy" id="1160509"/>
    <lineage>
        <taxon>Eukaryota</taxon>
        <taxon>Fungi</taxon>
        <taxon>Dikarya</taxon>
        <taxon>Ascomycota</taxon>
        <taxon>Pezizomycotina</taxon>
        <taxon>Pezizomycetes</taxon>
        <taxon>Pezizales</taxon>
        <taxon>Ascobolaceae</taxon>
        <taxon>Ascobolus</taxon>
    </lineage>
</organism>